<gene>
    <name evidence="1" type="ORF">HDA32_002524</name>
</gene>
<reference evidence="1 2" key="1">
    <citation type="submission" date="2020-07" db="EMBL/GenBank/DDBJ databases">
        <title>Sequencing the genomes of 1000 actinobacteria strains.</title>
        <authorList>
            <person name="Klenk H.-P."/>
        </authorList>
    </citation>
    <scope>NUCLEOTIDE SEQUENCE [LARGE SCALE GENOMIC DNA]</scope>
    <source>
        <strain evidence="1 2">CXB654</strain>
    </source>
</reference>
<evidence type="ECO:0000313" key="1">
    <source>
        <dbReference type="EMBL" id="NYE47404.1"/>
    </source>
</evidence>
<name>A0A852TZL0_9ACTN</name>
<sequence>MRIDAEAWGRARDWKHGDPRPDRAAGALLGAAAAACMVGAPAAMAAGLRRPDGRGDGAARLGWLITTALTGVDDPHVAASAVGPGPERAWVSALSRTVAEGAVPPPGPAARGAAATAWRAVADTPAPRSDPARGAFACSQLVEAVRAAHAAGGDEAAMHAGALAGARWGASGVPLRVQRQLSETVAPRRLVTDALVAARGSDTDAWPQCATLSRAAHDPGHEAFAVAHPYDPGVLLCNLEYVRTCTDAEAVVSLCRMGGEDLPPHLPGRDVVEVWLTDSPGANPNLHFVLDEAARAVAALRAEGKRVLLHCAACQSRTPAVAAHYAALACGAEVLDALRGVIRAVGGHLNNAELARAAAALNGVALEDPAATLFPDGMPEVTRTSWG</sequence>
<dbReference type="Proteomes" id="UP000589036">
    <property type="component" value="Unassembled WGS sequence"/>
</dbReference>
<dbReference type="RefSeq" id="WP_218882428.1">
    <property type="nucleotide sequence ID" value="NZ_BAAAYY010000015.1"/>
</dbReference>
<dbReference type="Gene3D" id="3.90.190.10">
    <property type="entry name" value="Protein tyrosine phosphatase superfamily"/>
    <property type="match status" value="1"/>
</dbReference>
<evidence type="ECO:0000313" key="2">
    <source>
        <dbReference type="Proteomes" id="UP000589036"/>
    </source>
</evidence>
<accession>A0A852TZL0</accession>
<proteinExistence type="predicted"/>
<keyword evidence="2" id="KW-1185">Reference proteome</keyword>
<protein>
    <recommendedName>
        <fullName evidence="3">Tyrosine specific protein phosphatases domain-containing protein</fullName>
    </recommendedName>
</protein>
<evidence type="ECO:0008006" key="3">
    <source>
        <dbReference type="Google" id="ProtNLM"/>
    </source>
</evidence>
<dbReference type="AlphaFoldDB" id="A0A852TZL0"/>
<comment type="caution">
    <text evidence="1">The sequence shown here is derived from an EMBL/GenBank/DDBJ whole genome shotgun (WGS) entry which is preliminary data.</text>
</comment>
<dbReference type="SUPFAM" id="SSF52799">
    <property type="entry name" value="(Phosphotyrosine protein) phosphatases II"/>
    <property type="match status" value="1"/>
</dbReference>
<dbReference type="InterPro" id="IPR029021">
    <property type="entry name" value="Prot-tyrosine_phosphatase-like"/>
</dbReference>
<organism evidence="1 2">
    <name type="scientific">Spinactinospora alkalitolerans</name>
    <dbReference type="NCBI Taxonomy" id="687207"/>
    <lineage>
        <taxon>Bacteria</taxon>
        <taxon>Bacillati</taxon>
        <taxon>Actinomycetota</taxon>
        <taxon>Actinomycetes</taxon>
        <taxon>Streptosporangiales</taxon>
        <taxon>Nocardiopsidaceae</taxon>
        <taxon>Spinactinospora</taxon>
    </lineage>
</organism>
<dbReference type="EMBL" id="JACCCC010000001">
    <property type="protein sequence ID" value="NYE47404.1"/>
    <property type="molecule type" value="Genomic_DNA"/>
</dbReference>